<dbReference type="InterPro" id="IPR004137">
    <property type="entry name" value="HCP/CODH"/>
</dbReference>
<evidence type="ECO:0000256" key="5">
    <source>
        <dbReference type="ARBA" id="ARBA00023002"/>
    </source>
</evidence>
<keyword evidence="4 9" id="KW-0479">Metal-binding</keyword>
<proteinExistence type="predicted"/>
<evidence type="ECO:0000256" key="3">
    <source>
        <dbReference type="ARBA" id="ARBA00022596"/>
    </source>
</evidence>
<comment type="caution">
    <text evidence="10">The sequence shown here is derived from an EMBL/GenBank/DDBJ whole genome shotgun (WGS) entry which is preliminary data.</text>
</comment>
<gene>
    <name evidence="10" type="primary">cooS</name>
    <name evidence="10" type="ORF">HFM93_02445</name>
</gene>
<evidence type="ECO:0000313" key="11">
    <source>
        <dbReference type="Proteomes" id="UP000821846"/>
    </source>
</evidence>
<keyword evidence="2 9" id="KW-0004">4Fe-4S</keyword>
<dbReference type="InterPro" id="IPR016101">
    <property type="entry name" value="CO_DH_a-bundle"/>
</dbReference>
<dbReference type="EC" id="1.2.7.4" evidence="9"/>
<dbReference type="Gene3D" id="3.40.50.2030">
    <property type="match status" value="2"/>
</dbReference>
<evidence type="ECO:0000256" key="4">
    <source>
        <dbReference type="ARBA" id="ARBA00022723"/>
    </source>
</evidence>
<dbReference type="InterPro" id="IPR016099">
    <property type="entry name" value="Prismane-like_a/b-sand"/>
</dbReference>
<evidence type="ECO:0000313" key="10">
    <source>
        <dbReference type="EMBL" id="NSG29154.1"/>
    </source>
</evidence>
<organism evidence="10 11">
    <name type="scientific">Faecalicatena fissicatena</name>
    <dbReference type="NCBI Taxonomy" id="290055"/>
    <lineage>
        <taxon>Bacteria</taxon>
        <taxon>Bacillati</taxon>
        <taxon>Bacillota</taxon>
        <taxon>Clostridia</taxon>
        <taxon>Lachnospirales</taxon>
        <taxon>Lachnospiraceae</taxon>
        <taxon>Faecalicatena</taxon>
    </lineage>
</organism>
<evidence type="ECO:0000256" key="8">
    <source>
        <dbReference type="ARBA" id="ARBA00048733"/>
    </source>
</evidence>
<evidence type="ECO:0000256" key="1">
    <source>
        <dbReference type="ARBA" id="ARBA00001966"/>
    </source>
</evidence>
<dbReference type="PANTHER" id="PTHR30109:SF4">
    <property type="entry name" value="CARBON MONOXIDE DEHYDROGENASE"/>
    <property type="match status" value="1"/>
</dbReference>
<dbReference type="PIRSF" id="PIRSF005023">
    <property type="entry name" value="CODH"/>
    <property type="match status" value="1"/>
</dbReference>
<evidence type="ECO:0000256" key="2">
    <source>
        <dbReference type="ARBA" id="ARBA00022485"/>
    </source>
</evidence>
<name>A0ABX2GVX7_9FIRM</name>
<evidence type="ECO:0000256" key="6">
    <source>
        <dbReference type="ARBA" id="ARBA00023004"/>
    </source>
</evidence>
<keyword evidence="3" id="KW-0533">Nickel</keyword>
<dbReference type="EMBL" id="JAAWUZ010000005">
    <property type="protein sequence ID" value="NSG29154.1"/>
    <property type="molecule type" value="Genomic_DNA"/>
</dbReference>
<keyword evidence="5 9" id="KW-0560">Oxidoreductase</keyword>
<dbReference type="InterPro" id="IPR011254">
    <property type="entry name" value="Prismane-like_sf"/>
</dbReference>
<dbReference type="InterPro" id="IPR010047">
    <property type="entry name" value="CODH"/>
</dbReference>
<evidence type="ECO:0000256" key="9">
    <source>
        <dbReference type="PIRNR" id="PIRNR005023"/>
    </source>
</evidence>
<dbReference type="Pfam" id="PF03063">
    <property type="entry name" value="Prismane"/>
    <property type="match status" value="1"/>
</dbReference>
<dbReference type="Gene3D" id="1.20.1270.30">
    <property type="match status" value="1"/>
</dbReference>
<accession>A0ABX2GVX7</accession>
<dbReference type="RefSeq" id="WP_022119435.1">
    <property type="nucleotide sequence ID" value="NZ_JAAWUU010000006.1"/>
</dbReference>
<keyword evidence="6 9" id="KW-0408">Iron</keyword>
<dbReference type="SUPFAM" id="SSF56821">
    <property type="entry name" value="Prismane protein-like"/>
    <property type="match status" value="1"/>
</dbReference>
<dbReference type="Proteomes" id="UP000821846">
    <property type="component" value="Unassembled WGS sequence"/>
</dbReference>
<sequence length="630" mass="68007">MGNFKLTTVEEFEAATEKLLETGKKVGADAWQYRAAKQTPHCKFGEQGVCCRICAMGPCRITPKAPRGICGCDVHGIVGRNYLKFTAGGAATHSDHGREICHTLYCAKPEGPYKVKDPEKLLRIAKEWGVETEGKDIYDLAHEVAYLGLSEYGKVFGTQNFLKRAPQHTQEIWEREEIAPRAIDREVSCSLHMSHMGCSSLPEALIRQSLRAGLSDGWGGSMAGTEFSDVLFGTPKPIETEANLGVMVAENVNIVVHGHDPSLSEMICEYADDPEMIAYAKEMGAKGITVSGVCCTSNEVAMRRGIPMAGNFLQQENVVLTGACEAIVVDVQCIFPALGPLSKCFHTKFVTTSPIAQMPDAEYIRFNAETAGENAKAIVKMAIENFKNRKPELVHIPDMKQKATVGYSVEAIVKTLDGVANSQVDEMGTTKPLLECITSGVIRGAVAMVGCNNPKVRPDTAHIELMKKMIANDIIIIASGCSAQAAAKAGLMDKEAKELCGAGLKRVCELADIPPVLHMGSCVDISRMMILAAELAKDSGLNISQLPVVGCAPEWMSEKAVSIGNYVVATGIDTFLGVDPYVSGSDQIAQLLTEGVRDWVEAAYTVEKDIDKLGDAMIARIEEKRTALGI</sequence>
<dbReference type="GO" id="GO:0043885">
    <property type="term" value="F:anaerobic carbon-monoxide dehydrogenase activity"/>
    <property type="evidence" value="ECO:0007669"/>
    <property type="project" value="UniProtKB-EC"/>
</dbReference>
<dbReference type="PANTHER" id="PTHR30109">
    <property type="entry name" value="HYDROXYLAMINE REDUCTASE"/>
    <property type="match status" value="1"/>
</dbReference>
<keyword evidence="11" id="KW-1185">Reference proteome</keyword>
<comment type="catalytic activity">
    <reaction evidence="8 9">
        <text>CO + 2 oxidized [2Fe-2S]-[ferredoxin] + H2O = 2 reduced [2Fe-2S]-[ferredoxin] + CO2 + 2 H(+)</text>
        <dbReference type="Rhea" id="RHEA:21040"/>
        <dbReference type="Rhea" id="RHEA-COMP:10000"/>
        <dbReference type="Rhea" id="RHEA-COMP:10001"/>
        <dbReference type="ChEBI" id="CHEBI:15377"/>
        <dbReference type="ChEBI" id="CHEBI:15378"/>
        <dbReference type="ChEBI" id="CHEBI:16526"/>
        <dbReference type="ChEBI" id="CHEBI:17245"/>
        <dbReference type="ChEBI" id="CHEBI:33737"/>
        <dbReference type="ChEBI" id="CHEBI:33738"/>
        <dbReference type="EC" id="1.2.7.4"/>
    </reaction>
</comment>
<reference evidence="10 11" key="1">
    <citation type="journal article" date="2020" name="Cell Host Microbe">
        <title>Functional and Genomic Variation between Human-Derived Isolates of Lachnospiraceae Reveals Inter- and Intra-Species Diversity.</title>
        <authorList>
            <person name="Sorbara M.T."/>
            <person name="Littmann E.R."/>
            <person name="Fontana E."/>
            <person name="Moody T.U."/>
            <person name="Kohout C.E."/>
            <person name="Gjonbalaj M."/>
            <person name="Eaton V."/>
            <person name="Seok R."/>
            <person name="Leiner I.M."/>
            <person name="Pamer E.G."/>
        </authorList>
    </citation>
    <scope>NUCLEOTIDE SEQUENCE [LARGE SCALE GENOMIC DNA]</scope>
    <source>
        <strain evidence="10 11">MSK.14.16</strain>
    </source>
</reference>
<keyword evidence="7 9" id="KW-0411">Iron-sulfur</keyword>
<dbReference type="NCBIfam" id="TIGR01702">
    <property type="entry name" value="CO_DH_cata"/>
    <property type="match status" value="1"/>
</dbReference>
<comment type="cofactor">
    <cofactor evidence="1">
        <name>[4Fe-4S] cluster</name>
        <dbReference type="ChEBI" id="CHEBI:49883"/>
    </cofactor>
</comment>
<evidence type="ECO:0000256" key="7">
    <source>
        <dbReference type="ARBA" id="ARBA00023014"/>
    </source>
</evidence>
<protein>
    <recommendedName>
        <fullName evidence="9">Carbon monoxide dehydrogenase</fullName>
        <ecNumber evidence="9">1.2.7.4</ecNumber>
    </recommendedName>
</protein>